<accession>F0YFP3</accession>
<dbReference type="KEGG" id="aaf:AURANDRAFT_65922"/>
<feature type="compositionally biased region" description="Pro residues" evidence="2">
    <location>
        <begin position="1051"/>
        <end position="1061"/>
    </location>
</feature>
<protein>
    <submittedName>
        <fullName evidence="3">Uncharacterized protein</fullName>
    </submittedName>
</protein>
<feature type="compositionally biased region" description="Basic and acidic residues" evidence="2">
    <location>
        <begin position="1073"/>
        <end position="1088"/>
    </location>
</feature>
<feature type="compositionally biased region" description="Polar residues" evidence="2">
    <location>
        <begin position="875"/>
        <end position="887"/>
    </location>
</feature>
<sequence length="2126" mass="227701">MSLSDSDSVGAESPLSRNAQQMYDLVETRKRAMLQSKSEPTLPSQRRRHAGRGDQCATLQLPKLANADEVRQRGGAGGGHDAGGRGPDRLRRRGRRSPRGAAAPAAAAPPAASLPSVAGAEADEDHAEASETVAPLGSAAQKNKELRHKRRRETQIKQRRTVGKHVQQASARMSIAEQANVQRMRGLTVVGAKGKALAARRATGRAGDKFGFALPLPLGKCWHAIFAAVHRADAFGRAVRPERYVRPEPEPVSETPRSAARKIAGLVLTHGLKRAIYRRATDRIAAFLKKPSFLEARMVDRFLDVMRKIKNCQRRIKGMWDVTEARCLLLRKVWFAVEKANTDALSKFIVRVKKRRAGNREAREKAAALKLRLETGDKEPETWVGEVTRQCVKRHAKLTKITEKVQHLSHAIRELRDAEAEEREKRRAEAAGAKRVEEEKSLASKFITPVHRDRLLRRYLADKRAAHILECEEDAIRRRAGGYDQGRFGVDDARRLMELSSAHVGEVTEMQGIMLKEDSIFASYRWPPLVLLDEATGDDVLRLIKRAVLEHFILRKFGKKFWRLRCKAALVHLRAQAARTVPRGKPRTRAGKRRRSYHDPLERWGDGGAVYKLETKKSAIKAIARRNRALKEAVKRAVGREDEPETNLVAAVARAALEAKKAHERAAEVPEDLDGGGDAEAPAAEVPEDIASTPATPADRLRHAHAARLGVAALEAFLPAASREGFAGKAHDKMRRQDRAKAHFKVALDTLATADQLTHHKSGDASLSALSNAKMHQQDRAKQHFHAALDTLATADELTKHKAGDESLSALSHARMAKQAGIRQHFHAALDAVGFRDRALDIHAPIPKTPATASKASSKANSRAPSRAGPATMTAVASPQSPTSQMLKATAPAWTPVPGLGPALEAKGARKGRSRRKSGRESLEHRMGAAPRGPGLARSGGAAPGARKPASPRSGRRGSGRSPDGRGGDALTCGLASRSSPRHKPQPQQLKVHAPGCACARLVRARAKHDEAGRASGYLVVSRDARAPDLHFGVDADDFAAEPEASESAPSPTPSPPPEGAPRPAAAAAPESDADRADRRQREAKLREAIASASDAAGTKVSCAACLLDGDWRNGAVVVAGGKSSVSRVCDAANGALFPAGGDPKAFHGTALPRCVPVNVGGLLRAVMRGEEPIPLPAELALPSPELGEGVVDVKHHIQEALGIVPFADLLAGGDGDDARADSMRRLAALDDEYVLVLAYVDARNVVSLDLPGGKRKLAETAWEAAVREMADECKLAAAPGDDLFSGAGGALDAGGAAFKARSYVDGQSPSMADLYGVWVGIGRDEAQTLPAVLSSIATASGLFRGGCAVIIYENDSADGTAELVRAWGNSLEAKAGGVRRVVVLSEKLGVGVKRPSHSFLARCRNKYLDALETLVEEEPWLATAPDRVRVVAVDLDLRLGFPAPSVASSLRLLETLPGVGAVASNGVFTPQGHLYDAFAFRCADAFAVAPLAFDERAFGGLACFWAALNGDRERRPAFPPNLPPRPVDSAFGGLCCYRYAALEGLRHDDQCEDCEHVSLCRSMKRAGFEVLFNPAALLWNADYDDPRTLVGARVDAWAAYDDPAGPHLGAVHDDAATLDRDAWRRSGGGDAGGFEVVVQYFVAKTPRRRAEIDACAARNAASRNVARLHFLVEDGDAAARLATVVGPPSDRVRVVAGDGRRLTFGAAVAYADAVAAAGALVAVANADVALDHATCLRQAHRALCGRRHRVLALTRHETTPFGPQLFGGGARPDAQDCWLYLAPLELGRARKACDVPLGKGGADNRVAFQLLLGGVDVLNPARSVVVHHVQAEEKRGWRVAEVKPPYAYLPPATIEACRHAQFAPMACLDDGRSRGHATLRAGDCKCLACGRLRALLREWHRLGLVKLRSVKTRGPAEARWRERSVTGEPLRAPHAGDVALLPAAHADVAPPECAVKLHLRSLGDAGPDGPSTRRLRWATAATARPRDVANAARVRKPPEPRSSALVLEAEPDLATLAACRAAVLGYDRREVIPELLALGVVPVLAALSGDEEAKLAAAAIECGTHYVRAEAYDPDDDAALAAIGRNGPAWYDAHAAPLATYKRAVALARLATGAPPAAGACLESE</sequence>
<feature type="compositionally biased region" description="Basic residues" evidence="2">
    <location>
        <begin position="909"/>
        <end position="918"/>
    </location>
</feature>
<feature type="compositionally biased region" description="Basic residues" evidence="2">
    <location>
        <begin position="145"/>
        <end position="163"/>
    </location>
</feature>
<dbReference type="InterPro" id="IPR015797">
    <property type="entry name" value="NUDIX_hydrolase-like_dom_sf"/>
</dbReference>
<gene>
    <name evidence="3" type="ORF">AURANDRAFT_65922</name>
</gene>
<name>F0YFP3_AURAN</name>
<dbReference type="RefSeq" id="XP_009039327.1">
    <property type="nucleotide sequence ID" value="XM_009041079.1"/>
</dbReference>
<keyword evidence="4" id="KW-1185">Reference proteome</keyword>
<feature type="compositionally biased region" description="Low complexity" evidence="2">
    <location>
        <begin position="99"/>
        <end position="120"/>
    </location>
</feature>
<dbReference type="InParanoid" id="F0YFP3"/>
<reference evidence="3 4" key="1">
    <citation type="journal article" date="2011" name="Proc. Natl. Acad. Sci. U.S.A.">
        <title>Niche of harmful alga Aureococcus anophagefferens revealed through ecogenomics.</title>
        <authorList>
            <person name="Gobler C.J."/>
            <person name="Berry D.L."/>
            <person name="Dyhrman S.T."/>
            <person name="Wilhelm S.W."/>
            <person name="Salamov A."/>
            <person name="Lobanov A.V."/>
            <person name="Zhang Y."/>
            <person name="Collier J.L."/>
            <person name="Wurch L.L."/>
            <person name="Kustka A.B."/>
            <person name="Dill B.D."/>
            <person name="Shah M."/>
            <person name="VerBerkmoes N.C."/>
            <person name="Kuo A."/>
            <person name="Terry A."/>
            <person name="Pangilinan J."/>
            <person name="Lindquist E.A."/>
            <person name="Lucas S."/>
            <person name="Paulsen I.T."/>
            <person name="Hattenrath-Lehmann T.K."/>
            <person name="Talmage S.C."/>
            <person name="Walker E.A."/>
            <person name="Koch F."/>
            <person name="Burson A.M."/>
            <person name="Marcoval M.A."/>
            <person name="Tang Y.Z."/>
            <person name="Lecleir G.R."/>
            <person name="Coyne K.J."/>
            <person name="Berg G.M."/>
            <person name="Bertrand E.M."/>
            <person name="Saito M.A."/>
            <person name="Gladyshev V.N."/>
            <person name="Grigoriev I.V."/>
        </authorList>
    </citation>
    <scope>NUCLEOTIDE SEQUENCE [LARGE SCALE GENOMIC DNA]</scope>
    <source>
        <strain evidence="4">CCMP 1984</strain>
    </source>
</reference>
<feature type="region of interest" description="Disordered" evidence="2">
    <location>
        <begin position="846"/>
        <end position="992"/>
    </location>
</feature>
<dbReference type="EMBL" id="GL833137">
    <property type="protein sequence ID" value="EGB06073.1"/>
    <property type="molecule type" value="Genomic_DNA"/>
</dbReference>
<dbReference type="InterPro" id="IPR029044">
    <property type="entry name" value="Nucleotide-diphossugar_trans"/>
</dbReference>
<feature type="compositionally biased region" description="Low complexity" evidence="2">
    <location>
        <begin position="1062"/>
        <end position="1071"/>
    </location>
</feature>
<feature type="region of interest" description="Disordered" evidence="2">
    <location>
        <begin position="663"/>
        <end position="687"/>
    </location>
</feature>
<feature type="region of interest" description="Disordered" evidence="2">
    <location>
        <begin position="1042"/>
        <end position="1088"/>
    </location>
</feature>
<dbReference type="SUPFAM" id="SSF53448">
    <property type="entry name" value="Nucleotide-diphospho-sugar transferases"/>
    <property type="match status" value="1"/>
</dbReference>
<dbReference type="GeneID" id="20225568"/>
<dbReference type="SUPFAM" id="SSF55811">
    <property type="entry name" value="Nudix"/>
    <property type="match status" value="1"/>
</dbReference>
<proteinExistence type="predicted"/>
<organism evidence="4">
    <name type="scientific">Aureococcus anophagefferens</name>
    <name type="common">Harmful bloom alga</name>
    <dbReference type="NCBI Taxonomy" id="44056"/>
    <lineage>
        <taxon>Eukaryota</taxon>
        <taxon>Sar</taxon>
        <taxon>Stramenopiles</taxon>
        <taxon>Ochrophyta</taxon>
        <taxon>Pelagophyceae</taxon>
        <taxon>Pelagomonadales</taxon>
        <taxon>Pelagomonadaceae</taxon>
        <taxon>Aureococcus</taxon>
    </lineage>
</organism>
<evidence type="ECO:0000256" key="2">
    <source>
        <dbReference type="SAM" id="MobiDB-lite"/>
    </source>
</evidence>
<feature type="compositionally biased region" description="Low complexity" evidence="2">
    <location>
        <begin position="849"/>
        <end position="868"/>
    </location>
</feature>
<evidence type="ECO:0000313" key="3">
    <source>
        <dbReference type="EMBL" id="EGB06073.1"/>
    </source>
</evidence>
<dbReference type="Proteomes" id="UP000002729">
    <property type="component" value="Unassembled WGS sequence"/>
</dbReference>
<feature type="coiled-coil region" evidence="1">
    <location>
        <begin position="359"/>
        <end position="431"/>
    </location>
</feature>
<evidence type="ECO:0000256" key="1">
    <source>
        <dbReference type="SAM" id="Coils"/>
    </source>
</evidence>
<feature type="region of interest" description="Disordered" evidence="2">
    <location>
        <begin position="1"/>
        <end position="171"/>
    </location>
</feature>
<keyword evidence="1" id="KW-0175">Coiled coil</keyword>
<evidence type="ECO:0000313" key="4">
    <source>
        <dbReference type="Proteomes" id="UP000002729"/>
    </source>
</evidence>
<dbReference type="OrthoDB" id="207386at2759"/>
<feature type="compositionally biased region" description="Polar residues" evidence="2">
    <location>
        <begin position="35"/>
        <end position="44"/>
    </location>
</feature>